<name>A0A1P8MWP6_9RHOB</name>
<dbReference type="Pfam" id="PF11316">
    <property type="entry name" value="Rhamno_transf"/>
    <property type="match status" value="1"/>
</dbReference>
<protein>
    <recommendedName>
        <fullName evidence="3">Rhamnosyl transferase</fullName>
    </recommendedName>
</protein>
<keyword evidence="2" id="KW-1185">Reference proteome</keyword>
<organism evidence="1 2">
    <name type="scientific">Tateyamaria omphalii</name>
    <dbReference type="NCBI Taxonomy" id="299262"/>
    <lineage>
        <taxon>Bacteria</taxon>
        <taxon>Pseudomonadati</taxon>
        <taxon>Pseudomonadota</taxon>
        <taxon>Alphaproteobacteria</taxon>
        <taxon>Rhodobacterales</taxon>
        <taxon>Roseobacteraceae</taxon>
        <taxon>Tateyamaria</taxon>
    </lineage>
</organism>
<dbReference type="AlphaFoldDB" id="A0A1P8MWP6"/>
<gene>
    <name evidence="1" type="ORF">BWR18_13215</name>
</gene>
<evidence type="ECO:0000313" key="2">
    <source>
        <dbReference type="Proteomes" id="UP000186336"/>
    </source>
</evidence>
<dbReference type="Proteomes" id="UP000186336">
    <property type="component" value="Chromosome"/>
</dbReference>
<sequence length="268" mass="30962">MQIIGLCRFSYPAIGGFQVDHETIEERMDYLWSHDRLEERFRLLETMALPCVRAQTDEDFDLLMLIGDAFPKQHEDRLRDLTADMPQIQIIKEPPQKSRPVCRDVLNRARKDIDKPCIQFRHDDDDACAVDFIEKLRGAARDAKTLCRQNKTVAFDWNQGYVAEVGAHGIAATEIYRPFYVSSLGMHIAGGVTTSIHNFMHERIPQFMPCVTYSDKHMFVRTHNGYNDSRQKKVKQWPVEQLTPAQESLFKSCFAVDVHQIRSVFSAP</sequence>
<dbReference type="RefSeq" id="WP_076628882.1">
    <property type="nucleotide sequence ID" value="NZ_CP019312.1"/>
</dbReference>
<proteinExistence type="predicted"/>
<evidence type="ECO:0000313" key="1">
    <source>
        <dbReference type="EMBL" id="APX12530.1"/>
    </source>
</evidence>
<dbReference type="KEGG" id="tom:BWR18_13215"/>
<dbReference type="STRING" id="299262.BWR18_13215"/>
<reference evidence="1 2" key="1">
    <citation type="submission" date="2017-01" db="EMBL/GenBank/DDBJ databases">
        <title>Complete genome of Tateyamaria omphalii DOK1-4 isolated from seawater in Dokdo.</title>
        <authorList>
            <person name="Kim J.H."/>
            <person name="Chi W.-J."/>
        </authorList>
    </citation>
    <scope>NUCLEOTIDE SEQUENCE [LARGE SCALE GENOMIC DNA]</scope>
    <source>
        <strain evidence="1 2">DOK1-4</strain>
    </source>
</reference>
<evidence type="ECO:0008006" key="3">
    <source>
        <dbReference type="Google" id="ProtNLM"/>
    </source>
</evidence>
<dbReference type="InterPro" id="IPR021466">
    <property type="entry name" value="Put_rhamnosyl_transferase"/>
</dbReference>
<dbReference type="OrthoDB" id="9771846at2"/>
<dbReference type="EMBL" id="CP019312">
    <property type="protein sequence ID" value="APX12530.1"/>
    <property type="molecule type" value="Genomic_DNA"/>
</dbReference>
<accession>A0A1P8MWP6</accession>